<reference evidence="1 2" key="2">
    <citation type="journal article" date="2022" name="Mol. Ecol. Resour.">
        <title>The genomes of chicory, endive, great burdock and yacon provide insights into Asteraceae paleo-polyploidization history and plant inulin production.</title>
        <authorList>
            <person name="Fan W."/>
            <person name="Wang S."/>
            <person name="Wang H."/>
            <person name="Wang A."/>
            <person name="Jiang F."/>
            <person name="Liu H."/>
            <person name="Zhao H."/>
            <person name="Xu D."/>
            <person name="Zhang Y."/>
        </authorList>
    </citation>
    <scope>NUCLEOTIDE SEQUENCE [LARGE SCALE GENOMIC DNA]</scope>
    <source>
        <strain evidence="2">cv. Niubang</strain>
    </source>
</reference>
<dbReference type="EMBL" id="CM042047">
    <property type="protein sequence ID" value="KAI3770355.1"/>
    <property type="molecule type" value="Genomic_DNA"/>
</dbReference>
<comment type="caution">
    <text evidence="1">The sequence shown here is derived from an EMBL/GenBank/DDBJ whole genome shotgun (WGS) entry which is preliminary data.</text>
</comment>
<evidence type="ECO:0000313" key="1">
    <source>
        <dbReference type="EMBL" id="KAI3770355.1"/>
    </source>
</evidence>
<organism evidence="1 2">
    <name type="scientific">Arctium lappa</name>
    <name type="common">Greater burdock</name>
    <name type="synonym">Lappa major</name>
    <dbReference type="NCBI Taxonomy" id="4217"/>
    <lineage>
        <taxon>Eukaryota</taxon>
        <taxon>Viridiplantae</taxon>
        <taxon>Streptophyta</taxon>
        <taxon>Embryophyta</taxon>
        <taxon>Tracheophyta</taxon>
        <taxon>Spermatophyta</taxon>
        <taxon>Magnoliopsida</taxon>
        <taxon>eudicotyledons</taxon>
        <taxon>Gunneridae</taxon>
        <taxon>Pentapetalae</taxon>
        <taxon>asterids</taxon>
        <taxon>campanulids</taxon>
        <taxon>Asterales</taxon>
        <taxon>Asteraceae</taxon>
        <taxon>Carduoideae</taxon>
        <taxon>Cardueae</taxon>
        <taxon>Arctiinae</taxon>
        <taxon>Arctium</taxon>
    </lineage>
</organism>
<gene>
    <name evidence="1" type="ORF">L6452_01483</name>
</gene>
<sequence>MVGSEESIGVVRRAWCWLIGIGFGVSCIRRNKVFWLVGIDISVLRSCWKGWCRVIMVVGLRSPWEFNIMTFGGFGETRLMNVALTMWETLVAASGMSMNGVQGLNSCRQKCNWRRSAYMVLVEKWCVVQEVGMRLGLTSASTKVYRQRCDEGDLKSAAD</sequence>
<keyword evidence="2" id="KW-1185">Reference proteome</keyword>
<dbReference type="Proteomes" id="UP001055879">
    <property type="component" value="Linkage Group LG01"/>
</dbReference>
<evidence type="ECO:0000313" key="2">
    <source>
        <dbReference type="Proteomes" id="UP001055879"/>
    </source>
</evidence>
<name>A0ACB9FGT5_ARCLA</name>
<accession>A0ACB9FGT5</accession>
<proteinExistence type="predicted"/>
<protein>
    <submittedName>
        <fullName evidence="1">Uncharacterized protein</fullName>
    </submittedName>
</protein>
<reference evidence="2" key="1">
    <citation type="journal article" date="2022" name="Mol. Ecol. Resour.">
        <title>The genomes of chicory, endive, great burdock and yacon provide insights into Asteraceae palaeo-polyploidization history and plant inulin production.</title>
        <authorList>
            <person name="Fan W."/>
            <person name="Wang S."/>
            <person name="Wang H."/>
            <person name="Wang A."/>
            <person name="Jiang F."/>
            <person name="Liu H."/>
            <person name="Zhao H."/>
            <person name="Xu D."/>
            <person name="Zhang Y."/>
        </authorList>
    </citation>
    <scope>NUCLEOTIDE SEQUENCE [LARGE SCALE GENOMIC DNA]</scope>
    <source>
        <strain evidence="2">cv. Niubang</strain>
    </source>
</reference>